<accession>A0A430A565</accession>
<protein>
    <submittedName>
        <fullName evidence="1">Uncharacterized protein</fullName>
    </submittedName>
</protein>
<reference evidence="1 2" key="1">
    <citation type="submission" date="2017-05" db="EMBL/GenBank/DDBJ databases">
        <title>Vagococcus spp. assemblies.</title>
        <authorList>
            <person name="Gulvik C.A."/>
        </authorList>
    </citation>
    <scope>NUCLEOTIDE SEQUENCE [LARGE SCALE GENOMIC DNA]</scope>
    <source>
        <strain evidence="1 2">CCUG 41755</strain>
    </source>
</reference>
<keyword evidence="2" id="KW-1185">Reference proteome</keyword>
<dbReference type="RefSeq" id="WP_126832353.1">
    <property type="nucleotide sequence ID" value="NZ_CBCRYB010000005.1"/>
</dbReference>
<proteinExistence type="predicted"/>
<dbReference type="Proteomes" id="UP000287101">
    <property type="component" value="Unassembled WGS sequence"/>
</dbReference>
<dbReference type="AlphaFoldDB" id="A0A430A565"/>
<dbReference type="EMBL" id="NGJY01000004">
    <property type="protein sequence ID" value="RSU01955.1"/>
    <property type="molecule type" value="Genomic_DNA"/>
</dbReference>
<gene>
    <name evidence="1" type="ORF">CBF31_09315</name>
</gene>
<evidence type="ECO:0000313" key="2">
    <source>
        <dbReference type="Proteomes" id="UP000287101"/>
    </source>
</evidence>
<dbReference type="OrthoDB" id="2299857at2"/>
<sequence>MEQHEYTELLETLDKVRQSKDLDEIHQTVLSIFSICGLTVSEVASLLTSLMRNVLNQEHNAKYLKDVNGINAEDLTAEQVLAIQNLLVSLSYNGQA</sequence>
<evidence type="ECO:0000313" key="1">
    <source>
        <dbReference type="EMBL" id="RSU01955.1"/>
    </source>
</evidence>
<name>A0A430A565_9ENTE</name>
<organism evidence="1 2">
    <name type="scientific">Vagococcus fessus</name>
    <dbReference type="NCBI Taxonomy" id="120370"/>
    <lineage>
        <taxon>Bacteria</taxon>
        <taxon>Bacillati</taxon>
        <taxon>Bacillota</taxon>
        <taxon>Bacilli</taxon>
        <taxon>Lactobacillales</taxon>
        <taxon>Enterococcaceae</taxon>
        <taxon>Vagococcus</taxon>
    </lineage>
</organism>
<comment type="caution">
    <text evidence="1">The sequence shown here is derived from an EMBL/GenBank/DDBJ whole genome shotgun (WGS) entry which is preliminary data.</text>
</comment>